<sequence length="282" mass="29653">MADASAASTGPIRHPRPLTAAELHLELEKEQESIVNRLTRELSALRAQTASVASTASSTSDLFSSTQNLPEYPYASSYQGTGASIIPTSARRHRSSSNLSTRSARSAREGVSNTTTSVSGVAAPRDKDTSHGASARQSLDIARPDTSRQNSYNLSHTNSNTGVLPGSGYRSTSVTSPYAQNTAFSHSHTQRPSLGSASHSRDASQSVLLTPSTSNQGLGIGTESHRSPSFSSAQAAARYEEAAIQRQEIEAVKKENEALKQRIKDLEKALAGQGAGATTVGA</sequence>
<reference evidence="1" key="1">
    <citation type="submission" date="2022-10" db="EMBL/GenBank/DDBJ databases">
        <title>Culturing micro-colonial fungi from biological soil crusts in the Mojave desert and describing Neophaeococcomyces mojavensis, and introducing the new genera and species Taxawa tesnikishii.</title>
        <authorList>
            <person name="Kurbessoian T."/>
            <person name="Stajich J.E."/>
        </authorList>
    </citation>
    <scope>NUCLEOTIDE SEQUENCE</scope>
    <source>
        <strain evidence="1">JES_112</strain>
    </source>
</reference>
<dbReference type="EMBL" id="JAPDRQ010000276">
    <property type="protein sequence ID" value="KAJ9651183.1"/>
    <property type="molecule type" value="Genomic_DNA"/>
</dbReference>
<accession>A0ACC2ZU86</accession>
<name>A0ACC2ZU86_9EURO</name>
<dbReference type="Proteomes" id="UP001172386">
    <property type="component" value="Unassembled WGS sequence"/>
</dbReference>
<organism evidence="1 2">
    <name type="scientific">Neophaeococcomyces mojaviensis</name>
    <dbReference type="NCBI Taxonomy" id="3383035"/>
    <lineage>
        <taxon>Eukaryota</taxon>
        <taxon>Fungi</taxon>
        <taxon>Dikarya</taxon>
        <taxon>Ascomycota</taxon>
        <taxon>Pezizomycotina</taxon>
        <taxon>Eurotiomycetes</taxon>
        <taxon>Chaetothyriomycetidae</taxon>
        <taxon>Chaetothyriales</taxon>
        <taxon>Chaetothyriales incertae sedis</taxon>
        <taxon>Neophaeococcomyces</taxon>
    </lineage>
</organism>
<evidence type="ECO:0000313" key="1">
    <source>
        <dbReference type="EMBL" id="KAJ9651183.1"/>
    </source>
</evidence>
<proteinExistence type="predicted"/>
<gene>
    <name evidence="1" type="ORF">H2198_009538</name>
</gene>
<keyword evidence="2" id="KW-1185">Reference proteome</keyword>
<evidence type="ECO:0000313" key="2">
    <source>
        <dbReference type="Proteomes" id="UP001172386"/>
    </source>
</evidence>
<comment type="caution">
    <text evidence="1">The sequence shown here is derived from an EMBL/GenBank/DDBJ whole genome shotgun (WGS) entry which is preliminary data.</text>
</comment>
<protein>
    <submittedName>
        <fullName evidence="1">Uncharacterized protein</fullName>
    </submittedName>
</protein>